<accession>A0A7R8XD13</accession>
<name>A0A7R8XD13_9CRUS</name>
<gene>
    <name evidence="2" type="ORF">DSTB1V02_LOCUS5466</name>
</gene>
<protein>
    <submittedName>
        <fullName evidence="2">Uncharacterized protein</fullName>
    </submittedName>
</protein>
<dbReference type="Proteomes" id="UP000677054">
    <property type="component" value="Unassembled WGS sequence"/>
</dbReference>
<reference evidence="2" key="1">
    <citation type="submission" date="2020-11" db="EMBL/GenBank/DDBJ databases">
        <authorList>
            <person name="Tran Van P."/>
        </authorList>
    </citation>
    <scope>NUCLEOTIDE SEQUENCE</scope>
</reference>
<proteinExistence type="predicted"/>
<dbReference type="EMBL" id="CAJPEV010000897">
    <property type="protein sequence ID" value="CAG0889368.1"/>
    <property type="molecule type" value="Genomic_DNA"/>
</dbReference>
<dbReference type="AlphaFoldDB" id="A0A7R8XD13"/>
<evidence type="ECO:0000313" key="3">
    <source>
        <dbReference type="Proteomes" id="UP000677054"/>
    </source>
</evidence>
<organism evidence="2">
    <name type="scientific">Darwinula stevensoni</name>
    <dbReference type="NCBI Taxonomy" id="69355"/>
    <lineage>
        <taxon>Eukaryota</taxon>
        <taxon>Metazoa</taxon>
        <taxon>Ecdysozoa</taxon>
        <taxon>Arthropoda</taxon>
        <taxon>Crustacea</taxon>
        <taxon>Oligostraca</taxon>
        <taxon>Ostracoda</taxon>
        <taxon>Podocopa</taxon>
        <taxon>Podocopida</taxon>
        <taxon>Darwinulocopina</taxon>
        <taxon>Darwinuloidea</taxon>
        <taxon>Darwinulidae</taxon>
        <taxon>Darwinula</taxon>
    </lineage>
</organism>
<dbReference type="EMBL" id="LR900414">
    <property type="protein sequence ID" value="CAD7245594.1"/>
    <property type="molecule type" value="Genomic_DNA"/>
</dbReference>
<feature type="region of interest" description="Disordered" evidence="1">
    <location>
        <begin position="510"/>
        <end position="531"/>
    </location>
</feature>
<keyword evidence="3" id="KW-1185">Reference proteome</keyword>
<evidence type="ECO:0000313" key="2">
    <source>
        <dbReference type="EMBL" id="CAD7245594.1"/>
    </source>
</evidence>
<sequence>MYACFVVESSTLETRTVQFNLATIDDATINDTIDHEVIINDNETEAGSIYSPSSQNTQLLPVIETTSTIVAQSAAVAQCLPTARETYTHVETQRQMPHVTYYKQKDTEAVVIKMVAARKKCHEHHQEFYRMAYFKPGTFNNISEVVTTSASASASANLVEKDDNNIGTESSVAPVAPLLPDTLIDNRDFSRDVHQGTVIVASVGIKIRDLKVCEILEEYHPMMTGMKAEHRTRDNRYLTTQIFDILKSVPNHEIDNLFQALTREMLEAGGEQNGYAIYLTTPFGQHWRQQKNIVIGNENDTQEDLQATPTSNINFYFRYGPYPTCREQISLNSETFIFMAPRITLVAFTTNLTVQHIEESRGMADLHVVILTSNVGPTQLFPLLATDNFKRIPEACLNVGWPSRQSVSFVDYRGRMGVRRKPGDSRPIPKFIFKANNPQLILFMTGPYGVNIPLEIRATCPSCQNNRRNIAAAKSIAAEKPNADGNVSVDVELATSLPLPLLQLPPLSPPSLLAPGAKETGDGNGSATAANCRPAPVLKTKSYAQELVVFVESKRAGYAIKVQPHTARNVLREGAGEIPPASVVP</sequence>
<evidence type="ECO:0000256" key="1">
    <source>
        <dbReference type="SAM" id="MobiDB-lite"/>
    </source>
</evidence>